<evidence type="ECO:0000256" key="6">
    <source>
        <dbReference type="PIRNR" id="PIRNR036946"/>
    </source>
</evidence>
<evidence type="ECO:0000256" key="4">
    <source>
        <dbReference type="ARBA" id="ARBA00022737"/>
    </source>
</evidence>
<dbReference type="InterPro" id="IPR029063">
    <property type="entry name" value="SAM-dependent_MTases_sf"/>
</dbReference>
<name>A0A5E4MZX1_9HEMI</name>
<dbReference type="PROSITE" id="PS51678">
    <property type="entry name" value="SAM_MT_PRMT"/>
    <property type="match status" value="1"/>
</dbReference>
<evidence type="ECO:0000256" key="3">
    <source>
        <dbReference type="ARBA" id="ARBA00022691"/>
    </source>
</evidence>
<comment type="similarity">
    <text evidence="6">Belongs to the class I-like SAM-binding methyltransferase superfamily. Protein arginine N-methyltransferase family. PRMT7 subfamily.</text>
</comment>
<sequence>MDDNTWEVNSMNEFDYCQNIARAAFGDMLHDSDRNQLYYKALKKEITKLHKAGKKVHVLDIGTGTGLLAMMAAKCGADSVYACEEFKESYKCAKEIIRSNLFDDKVVLIHKSSQKLKVGIDLPHRMNLLVTEVFDTELIGEGAISVFNHAHRELLTDDCIVIPSEAVVYTQVVESEYIRNFNRVNDVYHNGKLLIKVPENIKKCQGIESVLDLQLSQLPMDSFKTLIPAQEMFRFNWSDKNGVTTDRKNVILCKSKENGIAHAVFVWWDLAMDSEGEIILSCAPKWHFEHHNAPWRDHWIQGVYYFPGEINLKLNEEVNIIGYHDELSFWFDTNKSSSHLDISLPYCDCDFHRIINRTLIGQINDNNLTNKYLNALKKYVQPNSVCLFVGNLSFIGLAAALFGAMKVYYYDISGPQSFRRVLNSYIRVNKLEDKIILLKSYKDVLEIISKQKENREEIYTVFTEPFKWILPEWIDIVKYSLQVNPKTNIFPKEVKFKIQTVQFDDLWKIRAPLTEVEGFEIVPFSEIVQESIKISDGILEEKPLWEYPSKSLSNVYDLFTLNFENIANESNLILKNKLCVNIENKGTCHGLVCWTDWSLDTENHISFGASNKKTYISEWYPYARQRIYFLNTFQNVCPEDIINCDAILCKNGNLLKNVNSFNSLQSFISCLIKFGLTISVCQWLCFWCIGRSVTFEKPTL</sequence>
<dbReference type="PANTHER" id="PTHR11006:SF4">
    <property type="entry name" value="PROTEIN ARGININE N-METHYLTRANSFERASE 7"/>
    <property type="match status" value="1"/>
</dbReference>
<protein>
    <recommendedName>
        <fullName evidence="6">Protein arginine N-methyltransferase</fullName>
        <ecNumber evidence="6">2.1.1.-</ecNumber>
    </recommendedName>
</protein>
<dbReference type="GO" id="GO:0016274">
    <property type="term" value="F:protein-arginine N-methyltransferase activity"/>
    <property type="evidence" value="ECO:0007669"/>
    <property type="project" value="InterPro"/>
</dbReference>
<dbReference type="CDD" id="cd02440">
    <property type="entry name" value="AdoMet_MTases"/>
    <property type="match status" value="1"/>
</dbReference>
<feature type="domain" description="Protein arginine N-methyltransferase" evidence="8">
    <location>
        <begin position="514"/>
        <end position="651"/>
    </location>
</feature>
<keyword evidence="4" id="KW-0677">Repeat</keyword>
<reference evidence="9 10" key="1">
    <citation type="submission" date="2019-08" db="EMBL/GenBank/DDBJ databases">
        <authorList>
            <person name="Alioto T."/>
            <person name="Alioto T."/>
            <person name="Gomez Garrido J."/>
        </authorList>
    </citation>
    <scope>NUCLEOTIDE SEQUENCE [LARGE SCALE GENOMIC DNA]</scope>
</reference>
<dbReference type="InterPro" id="IPR025799">
    <property type="entry name" value="Arg_MeTrfase"/>
</dbReference>
<dbReference type="Proteomes" id="UP000325440">
    <property type="component" value="Unassembled WGS sequence"/>
</dbReference>
<dbReference type="Pfam" id="PF22528">
    <property type="entry name" value="PRMT_C"/>
    <property type="match status" value="2"/>
</dbReference>
<evidence type="ECO:0000313" key="9">
    <source>
        <dbReference type="EMBL" id="VVC36328.1"/>
    </source>
</evidence>
<dbReference type="PANTHER" id="PTHR11006">
    <property type="entry name" value="PROTEIN ARGININE N-METHYLTRANSFERASE"/>
    <property type="match status" value="1"/>
</dbReference>
<feature type="domain" description="Protein arginine N-methyltransferase" evidence="8">
    <location>
        <begin position="209"/>
        <end position="320"/>
    </location>
</feature>
<keyword evidence="10" id="KW-1185">Reference proteome</keyword>
<evidence type="ECO:0000256" key="7">
    <source>
        <dbReference type="PROSITE-ProRule" id="PRU01015"/>
    </source>
</evidence>
<dbReference type="EMBL" id="CABPRJ010001432">
    <property type="protein sequence ID" value="VVC36328.1"/>
    <property type="molecule type" value="Genomic_DNA"/>
</dbReference>
<dbReference type="Gene3D" id="2.70.160.11">
    <property type="entry name" value="Hnrnp arginine n-methyltransferase1"/>
    <property type="match status" value="2"/>
</dbReference>
<evidence type="ECO:0000256" key="2">
    <source>
        <dbReference type="ARBA" id="ARBA00022679"/>
    </source>
</evidence>
<dbReference type="OrthoDB" id="412876at2759"/>
<evidence type="ECO:0000259" key="8">
    <source>
        <dbReference type="Pfam" id="PF22528"/>
    </source>
</evidence>
<gene>
    <name evidence="9" type="ORF">CINCED_3A003755</name>
</gene>
<dbReference type="PIRSF" id="PIRSF036946">
    <property type="entry name" value="Arg_N-mtase"/>
    <property type="match status" value="1"/>
</dbReference>
<keyword evidence="2 7" id="KW-0808">Transferase</keyword>
<comment type="function">
    <text evidence="5">Essential arginine methyltransferase that can both catalyze the formation of omega-N monomethylarginine (MMA) and symmetrical dimethylarginine (sDMA). Specifically mediates the symmetrical dimethylation of arginine residues in the small nuclear ribonucleoproteins SmD1 and SmD3.</text>
</comment>
<dbReference type="SUPFAM" id="SSF53335">
    <property type="entry name" value="S-adenosyl-L-methionine-dependent methyltransferases"/>
    <property type="match status" value="2"/>
</dbReference>
<dbReference type="Pfam" id="PF06325">
    <property type="entry name" value="PrmA"/>
    <property type="match status" value="1"/>
</dbReference>
<evidence type="ECO:0000256" key="5">
    <source>
        <dbReference type="ARBA" id="ARBA00025081"/>
    </source>
</evidence>
<dbReference type="GO" id="GO:0032259">
    <property type="term" value="P:methylation"/>
    <property type="evidence" value="ECO:0007669"/>
    <property type="project" value="UniProtKB-KW"/>
</dbReference>
<evidence type="ECO:0000256" key="1">
    <source>
        <dbReference type="ARBA" id="ARBA00022603"/>
    </source>
</evidence>
<dbReference type="EC" id="2.1.1.-" evidence="6"/>
<dbReference type="InterPro" id="IPR014644">
    <property type="entry name" value="MeTrfase_PRMT7"/>
</dbReference>
<dbReference type="GO" id="GO:0042054">
    <property type="term" value="F:histone methyltransferase activity"/>
    <property type="evidence" value="ECO:0007669"/>
    <property type="project" value="TreeGrafter"/>
</dbReference>
<evidence type="ECO:0000313" key="10">
    <source>
        <dbReference type="Proteomes" id="UP000325440"/>
    </source>
</evidence>
<dbReference type="InterPro" id="IPR055135">
    <property type="entry name" value="PRMT_dom"/>
</dbReference>
<proteinExistence type="inferred from homology"/>
<keyword evidence="1 7" id="KW-0489">Methyltransferase</keyword>
<organism evidence="9 10">
    <name type="scientific">Cinara cedri</name>
    <dbReference type="NCBI Taxonomy" id="506608"/>
    <lineage>
        <taxon>Eukaryota</taxon>
        <taxon>Metazoa</taxon>
        <taxon>Ecdysozoa</taxon>
        <taxon>Arthropoda</taxon>
        <taxon>Hexapoda</taxon>
        <taxon>Insecta</taxon>
        <taxon>Pterygota</taxon>
        <taxon>Neoptera</taxon>
        <taxon>Paraneoptera</taxon>
        <taxon>Hemiptera</taxon>
        <taxon>Sternorrhyncha</taxon>
        <taxon>Aphidomorpha</taxon>
        <taxon>Aphidoidea</taxon>
        <taxon>Aphididae</taxon>
        <taxon>Lachninae</taxon>
        <taxon>Cinara</taxon>
    </lineage>
</organism>
<comment type="function">
    <text evidence="6">Arginine methyltransferase that can both catalyze the formation of omega-N monomethylarginine (MMA) and symmetrical dimethylarginine (sDMA).</text>
</comment>
<dbReference type="Gene3D" id="3.40.50.150">
    <property type="entry name" value="Vaccinia Virus protein VP39"/>
    <property type="match status" value="2"/>
</dbReference>
<dbReference type="AlphaFoldDB" id="A0A5E4MZX1"/>
<keyword evidence="3 7" id="KW-0949">S-adenosyl-L-methionine</keyword>
<dbReference type="FunFam" id="3.40.50.150:FF:000071">
    <property type="entry name" value="Protein arginine N-methyltransferase 7"/>
    <property type="match status" value="1"/>
</dbReference>
<accession>A0A5E4MZX1</accession>